<proteinExistence type="predicted"/>
<organism evidence="1">
    <name type="scientific">Aplanochytrium stocchinoi</name>
    <dbReference type="NCBI Taxonomy" id="215587"/>
    <lineage>
        <taxon>Eukaryota</taxon>
        <taxon>Sar</taxon>
        <taxon>Stramenopiles</taxon>
        <taxon>Bigyra</taxon>
        <taxon>Labyrinthulomycetes</taxon>
        <taxon>Thraustochytrida</taxon>
        <taxon>Thraustochytriidae</taxon>
        <taxon>Aplanochytrium</taxon>
    </lineage>
</organism>
<reference evidence="1" key="1">
    <citation type="submission" date="2021-01" db="EMBL/GenBank/DDBJ databases">
        <authorList>
            <person name="Corre E."/>
            <person name="Pelletier E."/>
            <person name="Niang G."/>
            <person name="Scheremetjew M."/>
            <person name="Finn R."/>
            <person name="Kale V."/>
            <person name="Holt S."/>
            <person name="Cochrane G."/>
            <person name="Meng A."/>
            <person name="Brown T."/>
            <person name="Cohen L."/>
        </authorList>
    </citation>
    <scope>NUCLEOTIDE SEQUENCE</scope>
    <source>
        <strain evidence="1">GSBS06</strain>
    </source>
</reference>
<dbReference type="EMBL" id="HBIN01007373">
    <property type="protein sequence ID" value="CAE0435117.1"/>
    <property type="molecule type" value="Transcribed_RNA"/>
</dbReference>
<accession>A0A7S3LM91</accession>
<name>A0A7S3LM91_9STRA</name>
<gene>
    <name evidence="1" type="ORF">ASTO00021_LOCUS5402</name>
</gene>
<evidence type="ECO:0000313" key="1">
    <source>
        <dbReference type="EMBL" id="CAE0435117.1"/>
    </source>
</evidence>
<sequence length="103" mass="11560">MLRACAHVCKEWAIQKNAMIHRQDCRGCEMPANRSINHMVDLLCPLFRYVCIMGSGNVVDWVIHNVAITACMPEVLHQLYLGNSGSVEIHVNVPVVCCESIDH</sequence>
<dbReference type="AlphaFoldDB" id="A0A7S3LM91"/>
<protein>
    <submittedName>
        <fullName evidence="1">Uncharacterized protein</fullName>
    </submittedName>
</protein>